<comment type="caution">
    <text evidence="2">The sequence shown here is derived from an EMBL/GenBank/DDBJ whole genome shotgun (WGS) entry which is preliminary data.</text>
</comment>
<dbReference type="PANTHER" id="PTHR46455:SF5">
    <property type="entry name" value="SET AND MYND DOMAIN CONTAINING, ARTHROPOD-SPECIFIC, MEMBER 4, ISOFORM A"/>
    <property type="match status" value="1"/>
</dbReference>
<dbReference type="Proteomes" id="UP000814243">
    <property type="component" value="Unassembled WGS sequence"/>
</dbReference>
<dbReference type="PANTHER" id="PTHR46455">
    <property type="entry name" value="SET AND MYND DOMAIN CONTAINING, ARTHROPOD-SPECIFIC, MEMBER 4, ISOFORM A"/>
    <property type="match status" value="1"/>
</dbReference>
<accession>A0A922M9J8</accession>
<evidence type="ECO:0000256" key="1">
    <source>
        <dbReference type="SAM" id="MobiDB-lite"/>
    </source>
</evidence>
<feature type="region of interest" description="Disordered" evidence="1">
    <location>
        <begin position="18"/>
        <end position="37"/>
    </location>
</feature>
<organism evidence="2 3">
    <name type="scientific">Spodoptera exigua</name>
    <name type="common">Beet armyworm</name>
    <name type="synonym">Noctua fulgens</name>
    <dbReference type="NCBI Taxonomy" id="7107"/>
    <lineage>
        <taxon>Eukaryota</taxon>
        <taxon>Metazoa</taxon>
        <taxon>Ecdysozoa</taxon>
        <taxon>Arthropoda</taxon>
        <taxon>Hexapoda</taxon>
        <taxon>Insecta</taxon>
        <taxon>Pterygota</taxon>
        <taxon>Neoptera</taxon>
        <taxon>Endopterygota</taxon>
        <taxon>Lepidoptera</taxon>
        <taxon>Glossata</taxon>
        <taxon>Ditrysia</taxon>
        <taxon>Noctuoidea</taxon>
        <taxon>Noctuidae</taxon>
        <taxon>Amphipyrinae</taxon>
        <taxon>Spodoptera</taxon>
    </lineage>
</organism>
<gene>
    <name evidence="2" type="ORF">HF086_011879</name>
</gene>
<protein>
    <submittedName>
        <fullName evidence="2">Uncharacterized protein</fullName>
    </submittedName>
</protein>
<reference evidence="2" key="1">
    <citation type="journal article" date="2021" name="G3 (Bethesda)">
        <title>Genome and transcriptome analysis of the beet armyworm Spodoptera exigua reveals targets for pest control. .</title>
        <authorList>
            <person name="Simon S."/>
            <person name="Breeschoten T."/>
            <person name="Jansen H.J."/>
            <person name="Dirks R.P."/>
            <person name="Schranz M.E."/>
            <person name="Ros V.I.D."/>
        </authorList>
    </citation>
    <scope>NUCLEOTIDE SEQUENCE</scope>
    <source>
        <strain evidence="2">TB_SE_WUR_2020</strain>
    </source>
</reference>
<name>A0A922M9J8_SPOEX</name>
<sequence>MLRCIFCQKKRGRGEGKNKENIIEDVHDDKDEGSPEPVVEKKNVCYEIRHSEVMGRCRGCKWPMCSNSCPGSGKYTGHSTYECDTLKDIPPDYSNLEDLKDAYQALMPLRCLLLKTADPAKWTALSAMEAHNELRKARGDIWPMNEKNVVQRMKKWGLQYDDQEIHTVCGILEVPTT</sequence>
<evidence type="ECO:0000313" key="2">
    <source>
        <dbReference type="EMBL" id="KAH9632379.1"/>
    </source>
</evidence>
<dbReference type="InterPro" id="IPR053010">
    <property type="entry name" value="SET_SmydA-8"/>
</dbReference>
<proteinExistence type="predicted"/>
<dbReference type="AlphaFoldDB" id="A0A922M9J8"/>
<dbReference type="EMBL" id="JACEFF010000714">
    <property type="protein sequence ID" value="KAH9632379.1"/>
    <property type="molecule type" value="Genomic_DNA"/>
</dbReference>
<evidence type="ECO:0000313" key="3">
    <source>
        <dbReference type="Proteomes" id="UP000814243"/>
    </source>
</evidence>